<feature type="transmembrane region" description="Helical" evidence="5">
    <location>
        <begin position="304"/>
        <end position="325"/>
    </location>
</feature>
<keyword evidence="5" id="KW-1278">Translocase</keyword>
<keyword evidence="2 5" id="KW-0812">Transmembrane</keyword>
<comment type="subcellular location">
    <subcellularLocation>
        <location evidence="5 6">Cell membrane</location>
        <topology evidence="5 6">Multi-pass membrane protein</topology>
    </subcellularLocation>
    <subcellularLocation>
        <location evidence="1">Membrane</location>
        <topology evidence="1">Multi-pass membrane protein</topology>
    </subcellularLocation>
</comment>
<dbReference type="EC" id="7.1.1.-" evidence="5"/>
<dbReference type="NCBIfam" id="NF004740">
    <property type="entry name" value="PRK06076.1-1"/>
    <property type="match status" value="1"/>
</dbReference>
<evidence type="ECO:0000256" key="6">
    <source>
        <dbReference type="RuleBase" id="RU000471"/>
    </source>
</evidence>
<dbReference type="PANTHER" id="PTHR11432">
    <property type="entry name" value="NADH DEHYDROGENASE SUBUNIT 1"/>
    <property type="match status" value="1"/>
</dbReference>
<dbReference type="RefSeq" id="WP_311363459.1">
    <property type="nucleotide sequence ID" value="NZ_JAVRIC010000002.1"/>
</dbReference>
<gene>
    <name evidence="5 7" type="primary">nuoH</name>
    <name evidence="7" type="ORF">RM530_01620</name>
</gene>
<organism evidence="7 8">
    <name type="scientific">Banduia mediterranea</name>
    <dbReference type="NCBI Taxonomy" id="3075609"/>
    <lineage>
        <taxon>Bacteria</taxon>
        <taxon>Pseudomonadati</taxon>
        <taxon>Pseudomonadota</taxon>
        <taxon>Gammaproteobacteria</taxon>
        <taxon>Nevskiales</taxon>
        <taxon>Algiphilaceae</taxon>
        <taxon>Banduia</taxon>
    </lineage>
</organism>
<dbReference type="EMBL" id="JAVRIC010000002">
    <property type="protein sequence ID" value="MDT0496066.1"/>
    <property type="molecule type" value="Genomic_DNA"/>
</dbReference>
<keyword evidence="7" id="KW-0560">Oxidoreductase</keyword>
<dbReference type="PANTHER" id="PTHR11432:SF3">
    <property type="entry name" value="NADH-UBIQUINONE OXIDOREDUCTASE CHAIN 1"/>
    <property type="match status" value="1"/>
</dbReference>
<sequence length="331" mass="36676">MIERLWTPEFQAVFFATLQAGVLLLGVTIVSAWTIWWERRLLGFFQDRLGPNRVGPLGLGQVIADMLKMFFKEDWTPPFVDKPTFLLAPFISLAMMLLMFLVVPLTPDIRVADLDMGVLVFLALAGLAVYAVMLAGWSSNNKYALLGGLRSTAQTITYEVFLGLALMGTVMLAGSFRLGDIVEAQRGLWFVVSQFPGFILFALAGIAVVHRAPFDLPEAESELADGYHIEYSSMKFGMFMVSEYVGVVVISALLTTFYFGGWLGPGFLPPLAWFCLKTFFFMCVFILLRASLPRPRYDQMMAAGWKFCLPLALINLLATGAIVLLKDGGLS</sequence>
<evidence type="ECO:0000256" key="4">
    <source>
        <dbReference type="ARBA" id="ARBA00023136"/>
    </source>
</evidence>
<dbReference type="GO" id="GO:0050136">
    <property type="term" value="F:NADH dehydrogenase (quinone) (non-electrogenic) activity"/>
    <property type="evidence" value="ECO:0007669"/>
    <property type="project" value="UniProtKB-EC"/>
</dbReference>
<dbReference type="InterPro" id="IPR018086">
    <property type="entry name" value="NADH_UbQ_OxRdtase_su1_CS"/>
</dbReference>
<keyword evidence="3 5" id="KW-1133">Transmembrane helix</keyword>
<dbReference type="Proteomes" id="UP001254608">
    <property type="component" value="Unassembled WGS sequence"/>
</dbReference>
<accession>A0ABU2WFI4</accession>
<feature type="transmembrane region" description="Helical" evidence="5">
    <location>
        <begin position="188"/>
        <end position="209"/>
    </location>
</feature>
<protein>
    <recommendedName>
        <fullName evidence="5">NADH-quinone oxidoreductase subunit H</fullName>
        <ecNumber evidence="5">7.1.1.-</ecNumber>
    </recommendedName>
    <alternativeName>
        <fullName evidence="5">NADH dehydrogenase I subunit H</fullName>
    </alternativeName>
    <alternativeName>
        <fullName evidence="5">NDH-1 subunit H</fullName>
    </alternativeName>
</protein>
<keyword evidence="5 6" id="KW-0520">NAD</keyword>
<comment type="catalytic activity">
    <reaction evidence="5">
        <text>a quinone + NADH + 5 H(+)(in) = a quinol + NAD(+) + 4 H(+)(out)</text>
        <dbReference type="Rhea" id="RHEA:57888"/>
        <dbReference type="ChEBI" id="CHEBI:15378"/>
        <dbReference type="ChEBI" id="CHEBI:24646"/>
        <dbReference type="ChEBI" id="CHEBI:57540"/>
        <dbReference type="ChEBI" id="CHEBI:57945"/>
        <dbReference type="ChEBI" id="CHEBI:132124"/>
    </reaction>
</comment>
<evidence type="ECO:0000256" key="2">
    <source>
        <dbReference type="ARBA" id="ARBA00022692"/>
    </source>
</evidence>
<feature type="transmembrane region" description="Helical" evidence="5">
    <location>
        <begin position="116"/>
        <end position="135"/>
    </location>
</feature>
<feature type="transmembrane region" description="Helical" evidence="5">
    <location>
        <begin position="156"/>
        <end position="176"/>
    </location>
</feature>
<comment type="caution">
    <text evidence="7">The sequence shown here is derived from an EMBL/GenBank/DDBJ whole genome shotgun (WGS) entry which is preliminary data.</text>
</comment>
<feature type="transmembrane region" description="Helical" evidence="5">
    <location>
        <begin position="12"/>
        <end position="34"/>
    </location>
</feature>
<evidence type="ECO:0000313" key="8">
    <source>
        <dbReference type="Proteomes" id="UP001254608"/>
    </source>
</evidence>
<keyword evidence="5" id="KW-1003">Cell membrane</keyword>
<feature type="transmembrane region" description="Helical" evidence="5">
    <location>
        <begin position="83"/>
        <end position="104"/>
    </location>
</feature>
<keyword evidence="4 5" id="KW-0472">Membrane</keyword>
<dbReference type="HAMAP" id="MF_01350">
    <property type="entry name" value="NDH1_NuoH"/>
    <property type="match status" value="1"/>
</dbReference>
<reference evidence="7 8" key="1">
    <citation type="submission" date="2023-09" db="EMBL/GenBank/DDBJ databases">
        <authorList>
            <person name="Rey-Velasco X."/>
        </authorList>
    </citation>
    <scope>NUCLEOTIDE SEQUENCE [LARGE SCALE GENOMIC DNA]</scope>
    <source>
        <strain evidence="7 8">W345</strain>
    </source>
</reference>
<evidence type="ECO:0000313" key="7">
    <source>
        <dbReference type="EMBL" id="MDT0496066.1"/>
    </source>
</evidence>
<name>A0ABU2WFI4_9GAMM</name>
<comment type="similarity">
    <text evidence="5 6">Belongs to the complex I subunit 1 family.</text>
</comment>
<comment type="subunit">
    <text evidence="5">NDH-1 is composed of 14 different subunits. Subunits NuoA, H, J, K, L, M, N constitute the membrane sector of the complex.</text>
</comment>
<evidence type="ECO:0000256" key="5">
    <source>
        <dbReference type="HAMAP-Rule" id="MF_01350"/>
    </source>
</evidence>
<keyword evidence="5" id="KW-0830">Ubiquinone</keyword>
<dbReference type="InterPro" id="IPR001694">
    <property type="entry name" value="NADH_UbQ_OxRdtase_su1/FPO"/>
</dbReference>
<dbReference type="PROSITE" id="PS00668">
    <property type="entry name" value="COMPLEX1_ND1_2"/>
    <property type="match status" value="1"/>
</dbReference>
<feature type="transmembrane region" description="Helical" evidence="5">
    <location>
        <begin position="236"/>
        <end position="259"/>
    </location>
</feature>
<evidence type="ECO:0000256" key="1">
    <source>
        <dbReference type="ARBA" id="ARBA00004141"/>
    </source>
</evidence>
<evidence type="ECO:0000256" key="3">
    <source>
        <dbReference type="ARBA" id="ARBA00022989"/>
    </source>
</evidence>
<dbReference type="PROSITE" id="PS00667">
    <property type="entry name" value="COMPLEX1_ND1_1"/>
    <property type="match status" value="1"/>
</dbReference>
<proteinExistence type="inferred from homology"/>
<feature type="transmembrane region" description="Helical" evidence="5">
    <location>
        <begin position="271"/>
        <end position="292"/>
    </location>
</feature>
<dbReference type="Pfam" id="PF00146">
    <property type="entry name" value="NADHdh"/>
    <property type="match status" value="1"/>
</dbReference>
<comment type="function">
    <text evidence="5">NDH-1 shuttles electrons from NADH, via FMN and iron-sulfur (Fe-S) centers, to quinones in the respiratory chain. The immediate electron acceptor for the enzyme in this species is believed to be ubiquinone. Couples the redox reaction to proton translocation (for every two electrons transferred, four hydrogen ions are translocated across the cytoplasmic membrane), and thus conserves the redox energy in a proton gradient. This subunit may bind ubiquinone.</text>
</comment>
<keyword evidence="5" id="KW-0874">Quinone</keyword>
<dbReference type="NCBIfam" id="NF004741">
    <property type="entry name" value="PRK06076.1-2"/>
    <property type="match status" value="1"/>
</dbReference>
<keyword evidence="8" id="KW-1185">Reference proteome</keyword>